<reference evidence="1 2" key="1">
    <citation type="submission" date="2006-02" db="EMBL/GenBank/DDBJ databases">
        <authorList>
            <person name="Amann R."/>
            <person name="Ferriera S."/>
            <person name="Johnson J."/>
            <person name="Kravitz S."/>
            <person name="Halpern A."/>
            <person name="Remington K."/>
            <person name="Beeson K."/>
            <person name="Tran B."/>
            <person name="Rogers Y.-H."/>
            <person name="Friedman R."/>
            <person name="Venter J.C."/>
        </authorList>
    </citation>
    <scope>NUCLEOTIDE SEQUENCE [LARGE SCALE GENOMIC DNA]</scope>
    <source>
        <strain evidence="1 2">DSM 3645</strain>
    </source>
</reference>
<sequence>MNRYTKGKNYFLDGAIRMSFELRLSSRHWSCEPTERVDAATGLPVQERPHLPMTPAEQSAVKALLDEAAGQPIEQAQGIVHLGDGGDFHVACGGQQAGYIEEFTLHVERDLTPSLTGFLISLLDAGNLILTSQRNGMAISLHESNFEDAPAAMQPRAICQNPEELREMLQNGARQDKPSSDQAIHL</sequence>
<evidence type="ECO:0000313" key="1">
    <source>
        <dbReference type="EMBL" id="EAQ78010.1"/>
    </source>
</evidence>
<dbReference type="Proteomes" id="UP000004358">
    <property type="component" value="Unassembled WGS sequence"/>
</dbReference>
<evidence type="ECO:0000313" key="2">
    <source>
        <dbReference type="Proteomes" id="UP000004358"/>
    </source>
</evidence>
<gene>
    <name evidence="1" type="ORF">DSM3645_16220</name>
</gene>
<accession>A3ZZM6</accession>
<dbReference type="STRING" id="314230.DSM3645_16220"/>
<name>A3ZZM6_9BACT</name>
<organism evidence="1 2">
    <name type="scientific">Blastopirellula marina DSM 3645</name>
    <dbReference type="NCBI Taxonomy" id="314230"/>
    <lineage>
        <taxon>Bacteria</taxon>
        <taxon>Pseudomonadati</taxon>
        <taxon>Planctomycetota</taxon>
        <taxon>Planctomycetia</taxon>
        <taxon>Pirellulales</taxon>
        <taxon>Pirellulaceae</taxon>
        <taxon>Blastopirellula</taxon>
    </lineage>
</organism>
<proteinExistence type="predicted"/>
<dbReference type="AlphaFoldDB" id="A3ZZM6"/>
<dbReference type="EMBL" id="AANZ01000025">
    <property type="protein sequence ID" value="EAQ78010.1"/>
    <property type="molecule type" value="Genomic_DNA"/>
</dbReference>
<dbReference type="HOGENOM" id="CLU_1451809_0_0_0"/>
<protein>
    <submittedName>
        <fullName evidence="1">Uncharacterized protein</fullName>
    </submittedName>
</protein>
<comment type="caution">
    <text evidence="1">The sequence shown here is derived from an EMBL/GenBank/DDBJ whole genome shotgun (WGS) entry which is preliminary data.</text>
</comment>